<dbReference type="InterPro" id="IPR050287">
    <property type="entry name" value="MTA/SAH_deaminase"/>
</dbReference>
<evidence type="ECO:0000313" key="6">
    <source>
        <dbReference type="Proteomes" id="UP000027100"/>
    </source>
</evidence>
<dbReference type="RefSeq" id="WP_084324223.1">
    <property type="nucleotide sequence ID" value="NZ_ARYM01000007.1"/>
</dbReference>
<dbReference type="PROSITE" id="PS51318">
    <property type="entry name" value="TAT"/>
    <property type="match status" value="1"/>
</dbReference>
<sequence length="514" mass="55114">MSKITRKDFLNLSTALVATAGLSACATSQTAAAAAPTTTAAPSSSGKLLIRNADILTMNAQREEFTATDVLVEGGKITAIGKGLVAADAEVIDAGGMILMPGMVDGHRHVWECMEAGRLTKFHPGEYSKYQQWKMRTIVSMNADEMYISGLIGGLLAIDSGVTTMLDYAHGQINQEMAIAAAKGLQDSGVGGFFAFQLGVSSSYKPGDTVDLARADSERIATTTEAHWAIADTLHKEVFNDPDALLQFGLCPASGMGNELALIKEEWERARSYDLQILAAHIHKPATPHPAGYMGYRDSGMLDLADAGLLGPDYHISHANRLTDDEFRVLRETGGMVCATAMGEFPYMTAAFRGPSCHGRARAAGVAAGIGIDVSLALTHDYFEHVRAGFWNLYLEPAGVKIANSYKSYDALDFATNTGAKAVRLDKVVGSIETGKRADFVLLKTDRPGFGRLGTLADRVVTFAAREDIDSVWIAGKARKRNGEMVGVDLKEIMQKVYAAQDRYGPLAASINFV</sequence>
<dbReference type="PANTHER" id="PTHR43794">
    <property type="entry name" value="AMINOHYDROLASE SSNA-RELATED"/>
    <property type="match status" value="1"/>
</dbReference>
<dbReference type="Pfam" id="PF01979">
    <property type="entry name" value="Amidohydro_1"/>
    <property type="match status" value="1"/>
</dbReference>
<dbReference type="PROSITE" id="PS51257">
    <property type="entry name" value="PROKAR_LIPOPROTEIN"/>
    <property type="match status" value="1"/>
</dbReference>
<evidence type="ECO:0000256" key="3">
    <source>
        <dbReference type="SAM" id="SignalP"/>
    </source>
</evidence>
<dbReference type="eggNOG" id="COG0402">
    <property type="taxonomic scope" value="Bacteria"/>
</dbReference>
<dbReference type="AlphaFoldDB" id="A0A062VLQ5"/>
<evidence type="ECO:0000313" key="5">
    <source>
        <dbReference type="EMBL" id="KCZ99085.1"/>
    </source>
</evidence>
<reference evidence="5 6" key="1">
    <citation type="journal article" date="2014" name="Antonie Van Leeuwenhoek">
        <title>Hyphomonas beringensis sp. nov. and Hyphomonas chukchiensis sp. nov., isolated from surface seawater of the Bering Sea and Chukchi Sea.</title>
        <authorList>
            <person name="Li C."/>
            <person name="Lai Q."/>
            <person name="Li G."/>
            <person name="Dong C."/>
            <person name="Wang J."/>
            <person name="Liao Y."/>
            <person name="Shao Z."/>
        </authorList>
    </citation>
    <scope>NUCLEOTIDE SEQUENCE [LARGE SCALE GENOMIC DNA]</scope>
    <source>
        <strain evidence="5 6">PS728</strain>
    </source>
</reference>
<dbReference type="InterPro" id="IPR032466">
    <property type="entry name" value="Metal_Hydrolase"/>
</dbReference>
<dbReference type="Gene3D" id="2.30.40.10">
    <property type="entry name" value="Urease, subunit C, domain 1"/>
    <property type="match status" value="1"/>
</dbReference>
<accession>A0A062VLQ5</accession>
<dbReference type="GO" id="GO:0016810">
    <property type="term" value="F:hydrolase activity, acting on carbon-nitrogen (but not peptide) bonds"/>
    <property type="evidence" value="ECO:0007669"/>
    <property type="project" value="InterPro"/>
</dbReference>
<dbReference type="Gene3D" id="3.20.20.140">
    <property type="entry name" value="Metal-dependent hydrolases"/>
    <property type="match status" value="1"/>
</dbReference>
<dbReference type="Proteomes" id="UP000027100">
    <property type="component" value="Unassembled WGS sequence"/>
</dbReference>
<proteinExistence type="inferred from homology"/>
<organism evidence="5 6">
    <name type="scientific">Hyphomonas polymorpha PS728</name>
    <dbReference type="NCBI Taxonomy" id="1280954"/>
    <lineage>
        <taxon>Bacteria</taxon>
        <taxon>Pseudomonadati</taxon>
        <taxon>Pseudomonadota</taxon>
        <taxon>Alphaproteobacteria</taxon>
        <taxon>Hyphomonadales</taxon>
        <taxon>Hyphomonadaceae</taxon>
        <taxon>Hyphomonas</taxon>
    </lineage>
</organism>
<dbReference type="EMBL" id="ARYM01000007">
    <property type="protein sequence ID" value="KCZ99085.1"/>
    <property type="molecule type" value="Genomic_DNA"/>
</dbReference>
<evidence type="ECO:0000259" key="4">
    <source>
        <dbReference type="Pfam" id="PF01979"/>
    </source>
</evidence>
<keyword evidence="3" id="KW-0732">Signal</keyword>
<keyword evidence="2" id="KW-0378">Hydrolase</keyword>
<evidence type="ECO:0000256" key="2">
    <source>
        <dbReference type="ARBA" id="ARBA00022801"/>
    </source>
</evidence>
<evidence type="ECO:0000256" key="1">
    <source>
        <dbReference type="ARBA" id="ARBA00006745"/>
    </source>
</evidence>
<gene>
    <name evidence="5" type="ORF">HPO_07657</name>
</gene>
<comment type="similarity">
    <text evidence="1">Belongs to the metallo-dependent hydrolases superfamily. ATZ/TRZ family.</text>
</comment>
<name>A0A062VLQ5_9PROT</name>
<dbReference type="InterPro" id="IPR011059">
    <property type="entry name" value="Metal-dep_hydrolase_composite"/>
</dbReference>
<feature type="signal peptide" evidence="3">
    <location>
        <begin position="1"/>
        <end position="33"/>
    </location>
</feature>
<protein>
    <recommendedName>
        <fullName evidence="4">Amidohydrolase-related domain-containing protein</fullName>
    </recommendedName>
</protein>
<feature type="chain" id="PRO_5001619228" description="Amidohydrolase-related domain-containing protein" evidence="3">
    <location>
        <begin position="34"/>
        <end position="514"/>
    </location>
</feature>
<dbReference type="SUPFAM" id="SSF51338">
    <property type="entry name" value="Composite domain of metallo-dependent hydrolases"/>
    <property type="match status" value="1"/>
</dbReference>
<dbReference type="InterPro" id="IPR006311">
    <property type="entry name" value="TAT_signal"/>
</dbReference>
<dbReference type="PATRIC" id="fig|1280954.3.peg.1554"/>
<dbReference type="SUPFAM" id="SSF51556">
    <property type="entry name" value="Metallo-dependent hydrolases"/>
    <property type="match status" value="1"/>
</dbReference>
<feature type="domain" description="Amidohydrolase-related" evidence="4">
    <location>
        <begin position="98"/>
        <end position="478"/>
    </location>
</feature>
<dbReference type="InterPro" id="IPR006680">
    <property type="entry name" value="Amidohydro-rel"/>
</dbReference>
<comment type="caution">
    <text evidence="5">The sequence shown here is derived from an EMBL/GenBank/DDBJ whole genome shotgun (WGS) entry which is preliminary data.</text>
</comment>
<keyword evidence="6" id="KW-1185">Reference proteome</keyword>
<dbReference type="PANTHER" id="PTHR43794:SF11">
    <property type="entry name" value="AMIDOHYDROLASE-RELATED DOMAIN-CONTAINING PROTEIN"/>
    <property type="match status" value="1"/>
</dbReference>
<dbReference type="STRING" id="1280954.HPO_07657"/>